<gene>
    <name evidence="3" type="ORF">QEJ78_08740</name>
    <name evidence="2" type="ORF">SAMN02983011_01435</name>
</gene>
<dbReference type="EMBL" id="CP123735">
    <property type="protein sequence ID" value="WGO85444.1"/>
    <property type="molecule type" value="Genomic_DNA"/>
</dbReference>
<organism evidence="3 5">
    <name type="scientific">Lactobacillus kefiranofaciens</name>
    <dbReference type="NCBI Taxonomy" id="267818"/>
    <lineage>
        <taxon>Bacteria</taxon>
        <taxon>Bacillati</taxon>
        <taxon>Bacillota</taxon>
        <taxon>Bacilli</taxon>
        <taxon>Lactobacillales</taxon>
        <taxon>Lactobacillaceae</taxon>
        <taxon>Lactobacillus</taxon>
    </lineage>
</organism>
<keyword evidence="4" id="KW-1185">Reference proteome</keyword>
<sequence>MIDPNSKTFQKVFKNKRRTRFIIYAELLYALILFLAVIYDIAIFFRLVVIQFVVLFVFFALGWLIDRHDRRTGKAITNQKDHAFFLKTFMEETPIQKQKSIFRTVSFIAIVLSFLIAAFSCEQVFALIALKPASGAAGIIQDVVSYGDVFYLLTMSGIMFGLLFGKKRLERDSSLASLFLSLLLIAFLPTYWWIYLCGILVSVAGYVLYRLNQL</sequence>
<dbReference type="Proteomes" id="UP000181860">
    <property type="component" value="Unassembled WGS sequence"/>
</dbReference>
<feature type="transmembrane region" description="Helical" evidence="1">
    <location>
        <begin position="105"/>
        <end position="129"/>
    </location>
</feature>
<feature type="transmembrane region" description="Helical" evidence="1">
    <location>
        <begin position="177"/>
        <end position="209"/>
    </location>
</feature>
<evidence type="ECO:0000313" key="5">
    <source>
        <dbReference type="Proteomes" id="UP001242513"/>
    </source>
</evidence>
<evidence type="ECO:0000313" key="4">
    <source>
        <dbReference type="Proteomes" id="UP000181860"/>
    </source>
</evidence>
<keyword evidence="1" id="KW-1133">Transmembrane helix</keyword>
<proteinExistence type="predicted"/>
<reference evidence="3" key="2">
    <citation type="journal article" date="2022" name="Food Funct.">
        <title>Lactobacillus kefiranofaciens ZW18 from Kefir enhances the anti-tumor effect of anti-programmed cell death 1 (PD-1) immunotherapy by modulating the gut microbiota.</title>
        <authorList>
            <person name="Zhao J."/>
            <person name="Wang Y."/>
            <person name="Wang J."/>
            <person name="Lv M."/>
            <person name="Zhou C."/>
            <person name="Jia L."/>
            <person name="Geng W."/>
        </authorList>
    </citation>
    <scope>NUCLEOTIDE SEQUENCE</scope>
    <source>
        <strain evidence="3">ZW18</strain>
    </source>
</reference>
<protein>
    <recommendedName>
        <fullName evidence="6">ABC transporter permease</fullName>
    </recommendedName>
</protein>
<keyword evidence="1" id="KW-0812">Transmembrane</keyword>
<dbReference type="EMBL" id="FMXC01000015">
    <property type="protein sequence ID" value="SDA57783.1"/>
    <property type="molecule type" value="Genomic_DNA"/>
</dbReference>
<accession>A0AAX3UCS1</accession>
<reference evidence="3" key="3">
    <citation type="submission" date="2023-04" db="EMBL/GenBank/DDBJ databases">
        <authorList>
            <person name="Wang Y."/>
        </authorList>
    </citation>
    <scope>NUCLEOTIDE SEQUENCE</scope>
    <source>
        <strain evidence="3">ZW18</strain>
    </source>
</reference>
<feature type="transmembrane region" description="Helical" evidence="1">
    <location>
        <begin position="45"/>
        <end position="65"/>
    </location>
</feature>
<evidence type="ECO:0000256" key="1">
    <source>
        <dbReference type="SAM" id="Phobius"/>
    </source>
</evidence>
<evidence type="ECO:0000313" key="2">
    <source>
        <dbReference type="EMBL" id="SDA57783.1"/>
    </source>
</evidence>
<feature type="transmembrane region" description="Helical" evidence="1">
    <location>
        <begin position="149"/>
        <end position="165"/>
    </location>
</feature>
<keyword evidence="1" id="KW-0472">Membrane</keyword>
<name>A0AAX3UCS1_9LACO</name>
<reference evidence="2 4" key="1">
    <citation type="submission" date="2016-10" db="EMBL/GenBank/DDBJ databases">
        <authorList>
            <person name="Varghese N."/>
            <person name="Submissions S."/>
        </authorList>
    </citation>
    <scope>NUCLEOTIDE SEQUENCE [LARGE SCALE GENOMIC DNA]</scope>
    <source>
        <strain evidence="2 4">ATCC 43761</strain>
    </source>
</reference>
<dbReference type="Proteomes" id="UP001242513">
    <property type="component" value="Chromosome"/>
</dbReference>
<evidence type="ECO:0008006" key="6">
    <source>
        <dbReference type="Google" id="ProtNLM"/>
    </source>
</evidence>
<dbReference type="RefSeq" id="WP_013854873.1">
    <property type="nucleotide sequence ID" value="NZ_CP061341.1"/>
</dbReference>
<evidence type="ECO:0000313" key="3">
    <source>
        <dbReference type="EMBL" id="WGO85444.1"/>
    </source>
</evidence>
<feature type="transmembrane region" description="Helical" evidence="1">
    <location>
        <begin position="21"/>
        <end position="39"/>
    </location>
</feature>
<dbReference type="AlphaFoldDB" id="A0AAX3UCS1"/>
<dbReference type="GeneID" id="72687797"/>